<dbReference type="InterPro" id="IPR009075">
    <property type="entry name" value="AcylCo_DH/oxidase_C"/>
</dbReference>
<dbReference type="Pfam" id="PF02771">
    <property type="entry name" value="Acyl-CoA_dh_N"/>
    <property type="match status" value="1"/>
</dbReference>
<dbReference type="FunFam" id="2.40.110.10:FF:000031">
    <property type="entry name" value="Acyl-CoA dehydrogenase, putative"/>
    <property type="match status" value="1"/>
</dbReference>
<dbReference type="InterPro" id="IPR052166">
    <property type="entry name" value="Diverse_Acyl-CoA_DH"/>
</dbReference>
<keyword evidence="3 10" id="KW-0285">Flavoprotein</keyword>
<accession>A0AA40TVD6</accession>
<feature type="domain" description="Acyl-CoA dehydrogenase/oxidase N-terminal" evidence="13">
    <location>
        <begin position="64"/>
        <end position="181"/>
    </location>
</feature>
<evidence type="ECO:0000259" key="11">
    <source>
        <dbReference type="Pfam" id="PF00441"/>
    </source>
</evidence>
<comment type="caution">
    <text evidence="15">The sequence shown here is derived from an EMBL/GenBank/DDBJ whole genome shotgun (WGS) entry which is preliminary data.</text>
</comment>
<feature type="domain" description="Acetyl-CoA dehydrogenase-like C-terminal" evidence="14">
    <location>
        <begin position="491"/>
        <end position="608"/>
    </location>
</feature>
<sequence>MIVVFARIDQPPTVSRYVFTRFAMADYKAPLRDMRFVLNEVFEVSRLWAQLPELAESVDAETVDAILEEAGKVTSKTIAPLSRNGDEEGCHWNDTVVTTPAGYPQAYRTYAEGGWVGVGGNPAFGGMGMPKVVSAQVEEMINSASLAFGLYAMLTSGACVSIDTHATEALKAKFLPNMYSGAWAGSMCLTEAHAGTDLGMIRTRAEPQADGTYTITGSKIFITGGEHDLTENIIHLVLAKLPDAPAGPKGISLFLVPKFMVGDDGSVGSRNTVSCGSIEHKMGIQASATCVMNFDDAVGYLIGEPNKGLAAMFTMMNYERLGVGIQGLASGVQSYQNAVEYALDRLQSRAPTGAQNKEKAADPIIVHPDVRRMLLTMKAFNEGGRAFSSYVALQLDIAKFSPDEVARKRADDLVALLTPVAKAFLSDIGLETTVHGQQVFGGHGYIREWGQEQLVRDVRITQIYEGTNGIQALDLVGRKIVGSNGAFYQVFSDEVRQFIDSSESSLGEFVRPLTSALNMLDELTAWVLDRSRSNPNEIGAASVEYLHLFGYTALAYMWAMMAKAALGKEQQEAFYASKLGTARFYFARLLPRIHSLDASVRAGSESLFLLEASQF</sequence>
<dbReference type="InterPro" id="IPR009100">
    <property type="entry name" value="AcylCoA_DH/oxidase_NM_dom_sf"/>
</dbReference>
<dbReference type="InterPro" id="IPR036250">
    <property type="entry name" value="AcylCo_DH-like_C"/>
</dbReference>
<evidence type="ECO:0000256" key="4">
    <source>
        <dbReference type="ARBA" id="ARBA00022827"/>
    </source>
</evidence>
<dbReference type="SUPFAM" id="SSF56645">
    <property type="entry name" value="Acyl-CoA dehydrogenase NM domain-like"/>
    <property type="match status" value="1"/>
</dbReference>
<evidence type="ECO:0000256" key="2">
    <source>
        <dbReference type="ARBA" id="ARBA00009347"/>
    </source>
</evidence>
<evidence type="ECO:0000256" key="7">
    <source>
        <dbReference type="ARBA" id="ARBA00058683"/>
    </source>
</evidence>
<organism evidence="15 16">
    <name type="scientific">Pseudomonas tremae</name>
    <dbReference type="NCBI Taxonomy" id="200454"/>
    <lineage>
        <taxon>Bacteria</taxon>
        <taxon>Pseudomonadati</taxon>
        <taxon>Pseudomonadota</taxon>
        <taxon>Gammaproteobacteria</taxon>
        <taxon>Pseudomonadales</taxon>
        <taxon>Pseudomonadaceae</taxon>
        <taxon>Pseudomonas</taxon>
    </lineage>
</organism>
<evidence type="ECO:0000256" key="8">
    <source>
        <dbReference type="ARBA" id="ARBA00066694"/>
    </source>
</evidence>
<dbReference type="Gene3D" id="1.10.540.10">
    <property type="entry name" value="Acyl-CoA dehydrogenase/oxidase, N-terminal domain"/>
    <property type="match status" value="1"/>
</dbReference>
<evidence type="ECO:0000256" key="6">
    <source>
        <dbReference type="ARBA" id="ARBA00051388"/>
    </source>
</evidence>
<dbReference type="EMBL" id="LJRO01000157">
    <property type="protein sequence ID" value="KPZ02439.1"/>
    <property type="molecule type" value="Genomic_DNA"/>
</dbReference>
<dbReference type="PANTHER" id="PTHR42803:SF1">
    <property type="entry name" value="BROAD-SPECIFICITY LINEAR ACYL-COA DEHYDROGENASE FADE5"/>
    <property type="match status" value="1"/>
</dbReference>
<evidence type="ECO:0000256" key="3">
    <source>
        <dbReference type="ARBA" id="ARBA00022630"/>
    </source>
</evidence>
<evidence type="ECO:0000256" key="9">
    <source>
        <dbReference type="ARBA" id="ARBA00069043"/>
    </source>
</evidence>
<keyword evidence="5 10" id="KW-0560">Oxidoreductase</keyword>
<dbReference type="PANTHER" id="PTHR42803">
    <property type="entry name" value="ACYL-COA DEHYDROGENASE"/>
    <property type="match status" value="1"/>
</dbReference>
<comment type="catalytic activity">
    <reaction evidence="6">
        <text>3-(methylsulfanyl)propanoyl-CoA + oxidized [electron-transfer flavoprotein] + H(+) = 3-(methylsulfanyl)acryloyl-CoA + reduced [electron-transfer flavoprotein]</text>
        <dbReference type="Rhea" id="RHEA:52612"/>
        <dbReference type="Rhea" id="RHEA-COMP:10685"/>
        <dbReference type="Rhea" id="RHEA-COMP:10686"/>
        <dbReference type="ChEBI" id="CHEBI:15378"/>
        <dbReference type="ChEBI" id="CHEBI:57692"/>
        <dbReference type="ChEBI" id="CHEBI:58307"/>
        <dbReference type="ChEBI" id="CHEBI:82815"/>
        <dbReference type="ChEBI" id="CHEBI:84994"/>
        <dbReference type="EC" id="1.3.99.41"/>
    </reaction>
    <physiologicalReaction direction="left-to-right" evidence="6">
        <dbReference type="Rhea" id="RHEA:52613"/>
    </physiologicalReaction>
</comment>
<dbReference type="InterPro" id="IPR013786">
    <property type="entry name" value="AcylCoA_DH/ox_N"/>
</dbReference>
<feature type="domain" description="Acyl-CoA oxidase/dehydrogenase middle" evidence="12">
    <location>
        <begin position="186"/>
        <end position="296"/>
    </location>
</feature>
<dbReference type="Pfam" id="PF00441">
    <property type="entry name" value="Acyl-CoA_dh_1"/>
    <property type="match status" value="1"/>
</dbReference>
<evidence type="ECO:0000259" key="13">
    <source>
        <dbReference type="Pfam" id="PF02771"/>
    </source>
</evidence>
<reference evidence="15 16" key="1">
    <citation type="submission" date="2015-09" db="EMBL/GenBank/DDBJ databases">
        <title>Genome announcement of multiple Pseudomonas syringae strains.</title>
        <authorList>
            <person name="Thakur S."/>
            <person name="Wang P.W."/>
            <person name="Gong Y."/>
            <person name="Weir B.S."/>
            <person name="Guttman D.S."/>
        </authorList>
    </citation>
    <scope>NUCLEOTIDE SEQUENCE [LARGE SCALE GENOMIC DNA]</scope>
    <source>
        <strain evidence="15 16">ICMP9151</strain>
    </source>
</reference>
<evidence type="ECO:0000256" key="10">
    <source>
        <dbReference type="RuleBase" id="RU362125"/>
    </source>
</evidence>
<evidence type="ECO:0000313" key="16">
    <source>
        <dbReference type="Proteomes" id="UP000050523"/>
    </source>
</evidence>
<dbReference type="AlphaFoldDB" id="A0AA40TVD6"/>
<evidence type="ECO:0000259" key="12">
    <source>
        <dbReference type="Pfam" id="PF02770"/>
    </source>
</evidence>
<dbReference type="Pfam" id="PF12806">
    <property type="entry name" value="Acyl-CoA_dh_C"/>
    <property type="match status" value="1"/>
</dbReference>
<evidence type="ECO:0000259" key="14">
    <source>
        <dbReference type="Pfam" id="PF12806"/>
    </source>
</evidence>
<dbReference type="GO" id="GO:0016627">
    <property type="term" value="F:oxidoreductase activity, acting on the CH-CH group of donors"/>
    <property type="evidence" value="ECO:0007669"/>
    <property type="project" value="InterPro"/>
</dbReference>
<proteinExistence type="inferred from homology"/>
<evidence type="ECO:0000256" key="1">
    <source>
        <dbReference type="ARBA" id="ARBA00001974"/>
    </source>
</evidence>
<feature type="domain" description="Acyl-CoA dehydrogenase/oxidase C-terminal" evidence="11">
    <location>
        <begin position="306"/>
        <end position="474"/>
    </location>
</feature>
<dbReference type="InterPro" id="IPR006091">
    <property type="entry name" value="Acyl-CoA_Oxase/DH_mid-dom"/>
</dbReference>
<dbReference type="InterPro" id="IPR046373">
    <property type="entry name" value="Acyl-CoA_Oxase/DH_mid-dom_sf"/>
</dbReference>
<comment type="similarity">
    <text evidence="2 10">Belongs to the acyl-CoA dehydrogenase family.</text>
</comment>
<dbReference type="Gene3D" id="1.20.140.10">
    <property type="entry name" value="Butyryl-CoA Dehydrogenase, subunit A, domain 3"/>
    <property type="match status" value="1"/>
</dbReference>
<dbReference type="Pfam" id="PF02770">
    <property type="entry name" value="Acyl-CoA_dh_M"/>
    <property type="match status" value="1"/>
</dbReference>
<protein>
    <recommendedName>
        <fullName evidence="9">3-methylmercaptopropionyl-CoA dehydrogenase</fullName>
        <ecNumber evidence="8">1.3.99.41</ecNumber>
    </recommendedName>
</protein>
<comment type="function">
    <text evidence="7">Involved in the assimilation of dimethylsulphoniopropionate (DMSP), an important compound in the fixation of carbon in marine phytoplankton, by mediating the conversion of 3-(methylthio)propanoyl-CoA (MMPA-CoA) to 3-(methylthio)acryloyl-CoA (MTA-CoA).</text>
</comment>
<name>A0AA40TVD6_9PSED</name>
<dbReference type="EC" id="1.3.99.41" evidence="8"/>
<evidence type="ECO:0000313" key="15">
    <source>
        <dbReference type="EMBL" id="KPZ02439.1"/>
    </source>
</evidence>
<dbReference type="GO" id="GO:0050660">
    <property type="term" value="F:flavin adenine dinucleotide binding"/>
    <property type="evidence" value="ECO:0007669"/>
    <property type="project" value="InterPro"/>
</dbReference>
<dbReference type="InterPro" id="IPR037069">
    <property type="entry name" value="AcylCoA_DH/ox_N_sf"/>
</dbReference>
<dbReference type="Proteomes" id="UP000050523">
    <property type="component" value="Unassembled WGS sequence"/>
</dbReference>
<dbReference type="Gene3D" id="2.40.110.10">
    <property type="entry name" value="Butyryl-CoA Dehydrogenase, subunit A, domain 2"/>
    <property type="match status" value="1"/>
</dbReference>
<dbReference type="SUPFAM" id="SSF47203">
    <property type="entry name" value="Acyl-CoA dehydrogenase C-terminal domain-like"/>
    <property type="match status" value="1"/>
</dbReference>
<comment type="cofactor">
    <cofactor evidence="1 10">
        <name>FAD</name>
        <dbReference type="ChEBI" id="CHEBI:57692"/>
    </cofactor>
</comment>
<dbReference type="InterPro" id="IPR025878">
    <property type="entry name" value="Acyl-CoA_dh-like_C_dom"/>
</dbReference>
<gene>
    <name evidence="15" type="ORF">ALO43_04604</name>
</gene>
<evidence type="ECO:0000256" key="5">
    <source>
        <dbReference type="ARBA" id="ARBA00023002"/>
    </source>
</evidence>
<keyword evidence="4 10" id="KW-0274">FAD</keyword>